<dbReference type="CDD" id="cd05403">
    <property type="entry name" value="NT_KNTase_like"/>
    <property type="match status" value="1"/>
</dbReference>
<dbReference type="SUPFAM" id="SSF81301">
    <property type="entry name" value="Nucleotidyltransferase"/>
    <property type="match status" value="1"/>
</dbReference>
<evidence type="ECO:0000313" key="2">
    <source>
        <dbReference type="EMBL" id="PIX76599.1"/>
    </source>
</evidence>
<dbReference type="Proteomes" id="UP000229703">
    <property type="component" value="Unassembled WGS sequence"/>
</dbReference>
<name>A0A2M7M1M0_9BACT</name>
<dbReference type="EMBL" id="PFJK01000303">
    <property type="protein sequence ID" value="PIX76599.1"/>
    <property type="molecule type" value="Genomic_DNA"/>
</dbReference>
<dbReference type="Pfam" id="PF18765">
    <property type="entry name" value="Polbeta"/>
    <property type="match status" value="1"/>
</dbReference>
<dbReference type="AlphaFoldDB" id="A0A2M7M1M0"/>
<evidence type="ECO:0000313" key="3">
    <source>
        <dbReference type="Proteomes" id="UP000229703"/>
    </source>
</evidence>
<dbReference type="SUPFAM" id="SSF46785">
    <property type="entry name" value="Winged helix' DNA-binding domain"/>
    <property type="match status" value="1"/>
</dbReference>
<protein>
    <recommendedName>
        <fullName evidence="1">Polymerase beta nucleotidyltransferase domain-containing protein</fullName>
    </recommendedName>
</protein>
<dbReference type="Gene3D" id="3.30.460.10">
    <property type="entry name" value="Beta Polymerase, domain 2"/>
    <property type="match status" value="1"/>
</dbReference>
<evidence type="ECO:0000259" key="1">
    <source>
        <dbReference type="Pfam" id="PF18765"/>
    </source>
</evidence>
<proteinExistence type="predicted"/>
<feature type="domain" description="Polymerase beta nucleotidyltransferase" evidence="1">
    <location>
        <begin position="82"/>
        <end position="150"/>
    </location>
</feature>
<dbReference type="InterPro" id="IPR043519">
    <property type="entry name" value="NT_sf"/>
</dbReference>
<reference evidence="3" key="1">
    <citation type="submission" date="2017-09" db="EMBL/GenBank/DDBJ databases">
        <title>Depth-based differentiation of microbial function through sediment-hosted aquifers and enrichment of novel symbionts in the deep terrestrial subsurface.</title>
        <authorList>
            <person name="Probst A.J."/>
            <person name="Ladd B."/>
            <person name="Jarett J.K."/>
            <person name="Geller-Mcgrath D.E."/>
            <person name="Sieber C.M.K."/>
            <person name="Emerson J.B."/>
            <person name="Anantharaman K."/>
            <person name="Thomas B.C."/>
            <person name="Malmstrom R."/>
            <person name="Stieglmeier M."/>
            <person name="Klingl A."/>
            <person name="Woyke T."/>
            <person name="Ryan C.M."/>
            <person name="Banfield J.F."/>
        </authorList>
    </citation>
    <scope>NUCLEOTIDE SEQUENCE [LARGE SCALE GENOMIC DNA]</scope>
</reference>
<organism evidence="2 3">
    <name type="scientific">bacterium (Candidatus Ratteibacteria) CG_4_10_14_3_um_filter_41_18</name>
    <dbReference type="NCBI Taxonomy" id="2014287"/>
    <lineage>
        <taxon>Bacteria</taxon>
        <taxon>Candidatus Ratteibacteria</taxon>
    </lineage>
</organism>
<dbReference type="InterPro" id="IPR036390">
    <property type="entry name" value="WH_DNA-bd_sf"/>
</dbReference>
<accession>A0A2M7M1M0</accession>
<gene>
    <name evidence="2" type="ORF">COZ37_07090</name>
</gene>
<dbReference type="InterPro" id="IPR041633">
    <property type="entry name" value="Polbeta"/>
</dbReference>
<sequence length="179" mass="20439">MKNIFSTKERIKILQEIIFKTDRISVNNIANQLRLSKGLISKYFNILVKERILKKVHSKFSVVNSPLAKGIRILLNIKNIEIKIFKKYPFIESVGLYGSCAKGENAEDSDVDLWVKVGNTGEEELASLTSELDQKIENVKVLFLTDQKIEKIKKEDAMFYHSLVFGSIILYGDKDGIQI</sequence>
<comment type="caution">
    <text evidence="2">The sequence shown here is derived from an EMBL/GenBank/DDBJ whole genome shotgun (WGS) entry which is preliminary data.</text>
</comment>